<proteinExistence type="inferred from homology"/>
<name>A0A914ABA2_PATMI</name>
<dbReference type="PROSITE" id="PS50262">
    <property type="entry name" value="G_PROTEIN_RECEP_F1_2"/>
    <property type="match status" value="1"/>
</dbReference>
<dbReference type="SMART" id="SM01381">
    <property type="entry name" value="7TM_GPCR_Srsx"/>
    <property type="match status" value="1"/>
</dbReference>
<feature type="transmembrane region" description="Helical" evidence="11">
    <location>
        <begin position="371"/>
        <end position="393"/>
    </location>
</feature>
<dbReference type="InterPro" id="IPR017452">
    <property type="entry name" value="GPCR_Rhodpsn_7TM"/>
</dbReference>
<keyword evidence="7 9" id="KW-0675">Receptor</keyword>
<keyword evidence="4 11" id="KW-1133">Transmembrane helix</keyword>
<keyword evidence="6 11" id="KW-0472">Membrane</keyword>
<evidence type="ECO:0000256" key="7">
    <source>
        <dbReference type="ARBA" id="ARBA00023170"/>
    </source>
</evidence>
<evidence type="ECO:0000256" key="10">
    <source>
        <dbReference type="SAM" id="MobiDB-lite"/>
    </source>
</evidence>
<dbReference type="Proteomes" id="UP000887568">
    <property type="component" value="Unplaced"/>
</dbReference>
<evidence type="ECO:0000256" key="4">
    <source>
        <dbReference type="ARBA" id="ARBA00022989"/>
    </source>
</evidence>
<dbReference type="PRINTS" id="PR00237">
    <property type="entry name" value="GPCRRHODOPSN"/>
</dbReference>
<dbReference type="Gene3D" id="1.20.1070.10">
    <property type="entry name" value="Rhodopsin 7-helix transmembrane proteins"/>
    <property type="match status" value="1"/>
</dbReference>
<dbReference type="SUPFAM" id="SSF81321">
    <property type="entry name" value="Family A G protein-coupled receptor-like"/>
    <property type="match status" value="1"/>
</dbReference>
<evidence type="ECO:0000256" key="1">
    <source>
        <dbReference type="ARBA" id="ARBA00004651"/>
    </source>
</evidence>
<comment type="subcellular location">
    <subcellularLocation>
        <location evidence="1">Cell membrane</location>
        <topology evidence="1">Multi-pass membrane protein</topology>
    </subcellularLocation>
</comment>
<dbReference type="Pfam" id="PF00001">
    <property type="entry name" value="7tm_1"/>
    <property type="match status" value="1"/>
</dbReference>
<dbReference type="EnsemblMetazoa" id="XM_038205100.1">
    <property type="protein sequence ID" value="XP_038061028.1"/>
    <property type="gene ID" value="LOC119731827"/>
</dbReference>
<reference evidence="13" key="1">
    <citation type="submission" date="2022-11" db="UniProtKB">
        <authorList>
            <consortium name="EnsemblMetazoa"/>
        </authorList>
    </citation>
    <scope>IDENTIFICATION</scope>
</reference>
<keyword evidence="14" id="KW-1185">Reference proteome</keyword>
<evidence type="ECO:0000256" key="6">
    <source>
        <dbReference type="ARBA" id="ARBA00023136"/>
    </source>
</evidence>
<dbReference type="OrthoDB" id="6153266at2759"/>
<keyword evidence="8 9" id="KW-0807">Transducer</keyword>
<evidence type="ECO:0000313" key="13">
    <source>
        <dbReference type="EnsemblMetazoa" id="XP_038061028.1"/>
    </source>
</evidence>
<keyword evidence="5 9" id="KW-0297">G-protein coupled receptor</keyword>
<dbReference type="PROSITE" id="PS00237">
    <property type="entry name" value="G_PROTEIN_RECEP_F1_1"/>
    <property type="match status" value="1"/>
</dbReference>
<evidence type="ECO:0000256" key="11">
    <source>
        <dbReference type="SAM" id="Phobius"/>
    </source>
</evidence>
<feature type="region of interest" description="Disordered" evidence="10">
    <location>
        <begin position="258"/>
        <end position="285"/>
    </location>
</feature>
<dbReference type="GO" id="GO:0004930">
    <property type="term" value="F:G protein-coupled receptor activity"/>
    <property type="evidence" value="ECO:0007669"/>
    <property type="project" value="UniProtKB-KW"/>
</dbReference>
<evidence type="ECO:0000256" key="2">
    <source>
        <dbReference type="ARBA" id="ARBA00022475"/>
    </source>
</evidence>
<sequence>MAGTDGYTMGLVSVTPKPVGASVTVLEAVGKTVVSAFMLIFGTVGNSLILSVYRRKLQKTSTHILIMGLAGVDLGVCLMRIRNLAKFAYVLSGKPIPDIVEYPFVLLDVILLGCSSLLMGIIALDRYDSVCRPHRRIFNKLRAKLAILASLVFMLALALPNFMTKNNPTVNIQRYTLVLQVIDYVIPLLMVIVCYGRVYIAIRRQARVGWVGSGRVGRKVRNLSAISPNIHFRVDEVDRHEMKVTSFCNELQLNDGASTSANQQTTRESQGPAREVSRKKATKSTNRLTFSVKSHDQKWADKPIAPKRIRWREPPSSILPPMRASGQKKVTRMLFITSVVFLLAWLPYWVYVAIELFRQDGGKLDDGVLPALAVVSMFIPLNSTVNPIIYGLANRGFRQDCKNLFKKLRLC</sequence>
<organism evidence="13 14">
    <name type="scientific">Patiria miniata</name>
    <name type="common">Bat star</name>
    <name type="synonym">Asterina miniata</name>
    <dbReference type="NCBI Taxonomy" id="46514"/>
    <lineage>
        <taxon>Eukaryota</taxon>
        <taxon>Metazoa</taxon>
        <taxon>Echinodermata</taxon>
        <taxon>Eleutherozoa</taxon>
        <taxon>Asterozoa</taxon>
        <taxon>Asteroidea</taxon>
        <taxon>Valvatacea</taxon>
        <taxon>Valvatida</taxon>
        <taxon>Asterinidae</taxon>
        <taxon>Patiria</taxon>
    </lineage>
</organism>
<accession>A0A914ABA2</accession>
<dbReference type="OMA" id="NDYSHTR"/>
<feature type="transmembrane region" description="Helical" evidence="11">
    <location>
        <begin position="33"/>
        <end position="52"/>
    </location>
</feature>
<evidence type="ECO:0000256" key="3">
    <source>
        <dbReference type="ARBA" id="ARBA00022692"/>
    </source>
</evidence>
<evidence type="ECO:0000259" key="12">
    <source>
        <dbReference type="PROSITE" id="PS50262"/>
    </source>
</evidence>
<feature type="compositionally biased region" description="Polar residues" evidence="10">
    <location>
        <begin position="258"/>
        <end position="269"/>
    </location>
</feature>
<dbReference type="InterPro" id="IPR000276">
    <property type="entry name" value="GPCR_Rhodpsn"/>
</dbReference>
<dbReference type="GO" id="GO:0005886">
    <property type="term" value="C:plasma membrane"/>
    <property type="evidence" value="ECO:0007669"/>
    <property type="project" value="UniProtKB-SubCell"/>
</dbReference>
<feature type="transmembrane region" description="Helical" evidence="11">
    <location>
        <begin position="333"/>
        <end position="351"/>
    </location>
</feature>
<dbReference type="GeneID" id="119731827"/>
<evidence type="ECO:0000256" key="5">
    <source>
        <dbReference type="ARBA" id="ARBA00023040"/>
    </source>
</evidence>
<feature type="transmembrane region" description="Helical" evidence="11">
    <location>
        <begin position="145"/>
        <end position="163"/>
    </location>
</feature>
<evidence type="ECO:0000256" key="8">
    <source>
        <dbReference type="ARBA" id="ARBA00023224"/>
    </source>
</evidence>
<feature type="transmembrane region" description="Helical" evidence="11">
    <location>
        <begin position="64"/>
        <end position="82"/>
    </location>
</feature>
<protein>
    <recommendedName>
        <fullName evidence="12">G-protein coupled receptors family 1 profile domain-containing protein</fullName>
    </recommendedName>
</protein>
<evidence type="ECO:0000313" key="14">
    <source>
        <dbReference type="Proteomes" id="UP000887568"/>
    </source>
</evidence>
<dbReference type="AlphaFoldDB" id="A0A914ABA2"/>
<feature type="transmembrane region" description="Helical" evidence="11">
    <location>
        <begin position="175"/>
        <end position="200"/>
    </location>
</feature>
<evidence type="ECO:0000256" key="9">
    <source>
        <dbReference type="RuleBase" id="RU000688"/>
    </source>
</evidence>
<dbReference type="CDD" id="cd00637">
    <property type="entry name" value="7tm_classA_rhodopsin-like"/>
    <property type="match status" value="1"/>
</dbReference>
<comment type="similarity">
    <text evidence="9">Belongs to the G-protein coupled receptor 1 family.</text>
</comment>
<feature type="domain" description="G-protein coupled receptors family 1 profile" evidence="12">
    <location>
        <begin position="45"/>
        <end position="390"/>
    </location>
</feature>
<dbReference type="RefSeq" id="XP_038061028.1">
    <property type="nucleotide sequence ID" value="XM_038205100.1"/>
</dbReference>
<dbReference type="PANTHER" id="PTHR24248">
    <property type="entry name" value="ADRENERGIC RECEPTOR-RELATED G-PROTEIN COUPLED RECEPTOR"/>
    <property type="match status" value="1"/>
</dbReference>
<feature type="transmembrane region" description="Helical" evidence="11">
    <location>
        <begin position="102"/>
        <end position="124"/>
    </location>
</feature>
<keyword evidence="3 9" id="KW-0812">Transmembrane</keyword>
<keyword evidence="2" id="KW-1003">Cell membrane</keyword>